<dbReference type="GO" id="GO:0006260">
    <property type="term" value="P:DNA replication"/>
    <property type="evidence" value="ECO:0000318"/>
    <property type="project" value="GO_Central"/>
</dbReference>
<evidence type="ECO:0000313" key="3">
    <source>
        <dbReference type="EMBL" id="KQJ87973.2"/>
    </source>
</evidence>
<evidence type="ECO:0000313" key="5">
    <source>
        <dbReference type="Proteomes" id="UP000008810"/>
    </source>
</evidence>
<feature type="signal peptide" evidence="1">
    <location>
        <begin position="1"/>
        <end position="21"/>
    </location>
</feature>
<dbReference type="InterPro" id="IPR003871">
    <property type="entry name" value="RFA1B/D_OB_1st"/>
</dbReference>
<evidence type="ECO:0000259" key="2">
    <source>
        <dbReference type="Pfam" id="PF02721"/>
    </source>
</evidence>
<feature type="non-terminal residue" evidence="3">
    <location>
        <position position="1"/>
    </location>
</feature>
<dbReference type="SUPFAM" id="SSF50249">
    <property type="entry name" value="Nucleic acid-binding proteins"/>
    <property type="match status" value="1"/>
</dbReference>
<dbReference type="EnsemblPlants" id="KQJ87973">
    <property type="protein sequence ID" value="KQJ87973"/>
    <property type="gene ID" value="BRADI_4g14639v3"/>
</dbReference>
<evidence type="ECO:0000313" key="4">
    <source>
        <dbReference type="EnsemblPlants" id="KQJ87973"/>
    </source>
</evidence>
<gene>
    <name evidence="3" type="ORF">BRADI_4g14639v3</name>
</gene>
<dbReference type="GO" id="GO:0000724">
    <property type="term" value="P:double-strand break repair via homologous recombination"/>
    <property type="evidence" value="ECO:0000318"/>
    <property type="project" value="GO_Central"/>
</dbReference>
<keyword evidence="1" id="KW-0732">Signal</keyword>
<dbReference type="GO" id="GO:0051321">
    <property type="term" value="P:meiotic cell cycle"/>
    <property type="evidence" value="ECO:0000318"/>
    <property type="project" value="GO_Central"/>
</dbReference>
<feature type="non-terminal residue" evidence="3">
    <location>
        <position position="307"/>
    </location>
</feature>
<keyword evidence="5" id="KW-1185">Reference proteome</keyword>
<dbReference type="STRING" id="15368.A0A0Q3L5P0"/>
<dbReference type="OrthoDB" id="1915393at2759"/>
<accession>A0A0Q3L5P0</accession>
<reference evidence="3 4" key="1">
    <citation type="journal article" date="2010" name="Nature">
        <title>Genome sequencing and analysis of the model grass Brachypodium distachyon.</title>
        <authorList>
            <consortium name="International Brachypodium Initiative"/>
        </authorList>
    </citation>
    <scope>NUCLEOTIDE SEQUENCE [LARGE SCALE GENOMIC DNA]</scope>
    <source>
        <strain evidence="3 4">Bd21</strain>
    </source>
</reference>
<dbReference type="Proteomes" id="UP000008810">
    <property type="component" value="Chromosome 4"/>
</dbReference>
<dbReference type="GO" id="GO:0005662">
    <property type="term" value="C:DNA replication factor A complex"/>
    <property type="evidence" value="ECO:0000318"/>
    <property type="project" value="GO_Central"/>
</dbReference>
<dbReference type="GO" id="GO:0006289">
    <property type="term" value="P:nucleotide-excision repair"/>
    <property type="evidence" value="ECO:0000318"/>
    <property type="project" value="GO_Central"/>
</dbReference>
<sequence>FFFFFLSLNFLCFRMVGGSRGADMSKVPYSLLRELNDDSQDWRVRDDELIRLHFVVVDEKGQIAKFKDVIKEGSVYYLQNFELTLARDNYRAVDHKYEMRFTSWTTISVIDPAPPEFPLHVYKLCTFQNIMESVTDKTVWPVPYVLGIVTGVSELLSADVKGRVISMRIIRLTDTRHTAIVSLWRTNAERLDTHALVRLSEPEPVIVLIMGCTFRMQDGGLWVSFCVVSAMISLLASFENTNVVALAALIPHNAMNKMFMCKVHINSVAEGQTWWFLSCDICTSRAVEEGDGFSCTNSNCSNRTASP</sequence>
<dbReference type="InterPro" id="IPR012340">
    <property type="entry name" value="NA-bd_OB-fold"/>
</dbReference>
<protein>
    <recommendedName>
        <fullName evidence="2">Replication protein A 70 kDa DNA-binding subunit B/D first OB fold domain-containing protein</fullName>
    </recommendedName>
</protein>
<dbReference type="Gramene" id="KQJ87973">
    <property type="protein sequence ID" value="KQJ87973"/>
    <property type="gene ID" value="BRADI_4g14639v3"/>
</dbReference>
<dbReference type="Gene3D" id="2.40.50.140">
    <property type="entry name" value="Nucleic acid-binding proteins"/>
    <property type="match status" value="2"/>
</dbReference>
<feature type="domain" description="Replication protein A 70 kDa DNA-binding subunit B/D first OB fold" evidence="2">
    <location>
        <begin position="59"/>
        <end position="108"/>
    </location>
</feature>
<reference evidence="3" key="2">
    <citation type="submission" date="2017-06" db="EMBL/GenBank/DDBJ databases">
        <title>WGS assembly of Brachypodium distachyon.</title>
        <authorList>
            <consortium name="The International Brachypodium Initiative"/>
            <person name="Lucas S."/>
            <person name="Harmon-Smith M."/>
            <person name="Lail K."/>
            <person name="Tice H."/>
            <person name="Grimwood J."/>
            <person name="Bruce D."/>
            <person name="Barry K."/>
            <person name="Shu S."/>
            <person name="Lindquist E."/>
            <person name="Wang M."/>
            <person name="Pitluck S."/>
            <person name="Vogel J.P."/>
            <person name="Garvin D.F."/>
            <person name="Mockler T.C."/>
            <person name="Schmutz J."/>
            <person name="Rokhsar D."/>
            <person name="Bevan M.W."/>
        </authorList>
    </citation>
    <scope>NUCLEOTIDE SEQUENCE</scope>
    <source>
        <strain evidence="3">Bd21</strain>
    </source>
</reference>
<dbReference type="PANTHER" id="PTHR47165">
    <property type="entry name" value="OS03G0429900 PROTEIN"/>
    <property type="match status" value="1"/>
</dbReference>
<name>A0A0Q3L5P0_BRADI</name>
<organism evidence="3">
    <name type="scientific">Brachypodium distachyon</name>
    <name type="common">Purple false brome</name>
    <name type="synonym">Trachynia distachya</name>
    <dbReference type="NCBI Taxonomy" id="15368"/>
    <lineage>
        <taxon>Eukaryota</taxon>
        <taxon>Viridiplantae</taxon>
        <taxon>Streptophyta</taxon>
        <taxon>Embryophyta</taxon>
        <taxon>Tracheophyta</taxon>
        <taxon>Spermatophyta</taxon>
        <taxon>Magnoliopsida</taxon>
        <taxon>Liliopsida</taxon>
        <taxon>Poales</taxon>
        <taxon>Poaceae</taxon>
        <taxon>BOP clade</taxon>
        <taxon>Pooideae</taxon>
        <taxon>Stipodae</taxon>
        <taxon>Brachypodieae</taxon>
        <taxon>Brachypodium</taxon>
    </lineage>
</organism>
<dbReference type="GO" id="GO:0043047">
    <property type="term" value="F:single-stranded telomeric DNA binding"/>
    <property type="evidence" value="ECO:0000318"/>
    <property type="project" value="GO_Central"/>
</dbReference>
<dbReference type="InParanoid" id="A0A0Q3L5P0"/>
<dbReference type="CDD" id="cd04480">
    <property type="entry name" value="RPA1_DBD_A_like"/>
    <property type="match status" value="1"/>
</dbReference>
<reference evidence="4" key="3">
    <citation type="submission" date="2018-08" db="UniProtKB">
        <authorList>
            <consortium name="EnsemblPlants"/>
        </authorList>
    </citation>
    <scope>IDENTIFICATION</scope>
    <source>
        <strain evidence="4">cv. Bd21</strain>
    </source>
</reference>
<dbReference type="GO" id="GO:0007004">
    <property type="term" value="P:telomere maintenance via telomerase"/>
    <property type="evidence" value="ECO:0000318"/>
    <property type="project" value="GO_Central"/>
</dbReference>
<dbReference type="GO" id="GO:0003684">
    <property type="term" value="F:damaged DNA binding"/>
    <property type="evidence" value="ECO:0000318"/>
    <property type="project" value="GO_Central"/>
</dbReference>
<proteinExistence type="predicted"/>
<feature type="chain" id="PRO_5033239741" description="Replication protein A 70 kDa DNA-binding subunit B/D first OB fold domain-containing protein" evidence="1">
    <location>
        <begin position="22"/>
        <end position="307"/>
    </location>
</feature>
<dbReference type="PANTHER" id="PTHR47165:SF4">
    <property type="entry name" value="OS03G0429900 PROTEIN"/>
    <property type="match status" value="1"/>
</dbReference>
<dbReference type="AlphaFoldDB" id="A0A0Q3L5P0"/>
<dbReference type="Pfam" id="PF02721">
    <property type="entry name" value="DUF223"/>
    <property type="match status" value="1"/>
</dbReference>
<dbReference type="EMBL" id="CM000883">
    <property type="protein sequence ID" value="KQJ87973.2"/>
    <property type="molecule type" value="Genomic_DNA"/>
</dbReference>
<evidence type="ECO:0000256" key="1">
    <source>
        <dbReference type="SAM" id="SignalP"/>
    </source>
</evidence>